<comment type="subcellular location">
    <subcellularLocation>
        <location evidence="10">Cytoplasm</location>
    </subcellularLocation>
    <text evidence="10">Associated with the membrane possibly through PlsY.</text>
</comment>
<dbReference type="RefSeq" id="WP_188451030.1">
    <property type="nucleotide sequence ID" value="NZ_BMFS01000002.1"/>
</dbReference>
<proteinExistence type="inferred from homology"/>
<comment type="catalytic activity">
    <reaction evidence="1 10">
        <text>a fatty acyl-[ACP] + phosphate = an acyl phosphate + holo-[ACP]</text>
        <dbReference type="Rhea" id="RHEA:42292"/>
        <dbReference type="Rhea" id="RHEA-COMP:9685"/>
        <dbReference type="Rhea" id="RHEA-COMP:14125"/>
        <dbReference type="ChEBI" id="CHEBI:43474"/>
        <dbReference type="ChEBI" id="CHEBI:59918"/>
        <dbReference type="ChEBI" id="CHEBI:64479"/>
        <dbReference type="ChEBI" id="CHEBI:138651"/>
        <dbReference type="EC" id="2.3.1.274"/>
    </reaction>
</comment>
<evidence type="ECO:0000256" key="8">
    <source>
        <dbReference type="ARBA" id="ARBA00024069"/>
    </source>
</evidence>
<dbReference type="GO" id="GO:0016746">
    <property type="term" value="F:acyltransferase activity"/>
    <property type="evidence" value="ECO:0007669"/>
    <property type="project" value="UniProtKB-KW"/>
</dbReference>
<evidence type="ECO:0000256" key="1">
    <source>
        <dbReference type="ARBA" id="ARBA00001232"/>
    </source>
</evidence>
<evidence type="ECO:0000256" key="9">
    <source>
        <dbReference type="ARBA" id="ARBA00046608"/>
    </source>
</evidence>
<keyword evidence="4 10" id="KW-0808">Transferase</keyword>
<keyword evidence="5 10" id="KW-0443">Lipid metabolism</keyword>
<dbReference type="Pfam" id="PF02504">
    <property type="entry name" value="FA_synthesis"/>
    <property type="match status" value="1"/>
</dbReference>
<dbReference type="EMBL" id="BMFS01000002">
    <property type="protein sequence ID" value="GGG92955.1"/>
    <property type="molecule type" value="Genomic_DNA"/>
</dbReference>
<comment type="function">
    <text evidence="10">Catalyzes the reversible formation of acyl-phosphate (acyl-PO(4)) from acyl-[acyl-carrier-protein] (acyl-ACP). This enzyme utilizes acyl-ACP as fatty acyl donor, but not acyl-CoA.</text>
</comment>
<accession>A0ABQ1XH10</accession>
<keyword evidence="11" id="KW-0012">Acyltransferase</keyword>
<evidence type="ECO:0000256" key="6">
    <source>
        <dbReference type="ARBA" id="ARBA00023209"/>
    </source>
</evidence>
<comment type="similarity">
    <text evidence="10">Belongs to the PlsX family.</text>
</comment>
<evidence type="ECO:0000313" key="11">
    <source>
        <dbReference type="EMBL" id="GGG92955.1"/>
    </source>
</evidence>
<keyword evidence="12" id="KW-1185">Reference proteome</keyword>
<evidence type="ECO:0000256" key="7">
    <source>
        <dbReference type="ARBA" id="ARBA00023264"/>
    </source>
</evidence>
<evidence type="ECO:0000256" key="4">
    <source>
        <dbReference type="ARBA" id="ARBA00022679"/>
    </source>
</evidence>
<reference evidence="12" key="1">
    <citation type="journal article" date="2019" name="Int. J. Syst. Evol. Microbiol.">
        <title>The Global Catalogue of Microorganisms (GCM) 10K type strain sequencing project: providing services to taxonomists for standard genome sequencing and annotation.</title>
        <authorList>
            <consortium name="The Broad Institute Genomics Platform"/>
            <consortium name="The Broad Institute Genome Sequencing Center for Infectious Disease"/>
            <person name="Wu L."/>
            <person name="Ma J."/>
        </authorList>
    </citation>
    <scope>NUCLEOTIDE SEQUENCE [LARGE SCALE GENOMIC DNA]</scope>
    <source>
        <strain evidence="12">CGMCC 1.12766</strain>
    </source>
</reference>
<evidence type="ECO:0000256" key="5">
    <source>
        <dbReference type="ARBA" id="ARBA00023098"/>
    </source>
</evidence>
<keyword evidence="6 10" id="KW-0594">Phospholipid biosynthesis</keyword>
<dbReference type="PANTHER" id="PTHR30100:SF1">
    <property type="entry name" value="PHOSPHATE ACYLTRANSFERASE"/>
    <property type="match status" value="1"/>
</dbReference>
<evidence type="ECO:0000256" key="10">
    <source>
        <dbReference type="HAMAP-Rule" id="MF_00019"/>
    </source>
</evidence>
<dbReference type="PIRSF" id="PIRSF002465">
    <property type="entry name" value="Phsphlp_syn_PlsX"/>
    <property type="match status" value="1"/>
</dbReference>
<dbReference type="Gene3D" id="3.40.718.10">
    <property type="entry name" value="Isopropylmalate Dehydrogenase"/>
    <property type="match status" value="1"/>
</dbReference>
<dbReference type="InterPro" id="IPR003664">
    <property type="entry name" value="FA_synthesis"/>
</dbReference>
<comment type="pathway">
    <text evidence="10">Lipid metabolism; phospholipid metabolism.</text>
</comment>
<dbReference type="HAMAP" id="MF_00019">
    <property type="entry name" value="PlsX"/>
    <property type="match status" value="1"/>
</dbReference>
<keyword evidence="3 10" id="KW-0444">Lipid biosynthesis</keyword>
<dbReference type="PANTHER" id="PTHR30100">
    <property type="entry name" value="FATTY ACID/PHOSPHOLIPID SYNTHESIS PROTEIN PLSX"/>
    <property type="match status" value="1"/>
</dbReference>
<evidence type="ECO:0000256" key="2">
    <source>
        <dbReference type="ARBA" id="ARBA00022490"/>
    </source>
</evidence>
<name>A0ABQ1XH10_9PROT</name>
<keyword evidence="2 10" id="KW-0963">Cytoplasm</keyword>
<dbReference type="Proteomes" id="UP000648722">
    <property type="component" value="Unassembled WGS sequence"/>
</dbReference>
<dbReference type="NCBIfam" id="TIGR00182">
    <property type="entry name" value="plsX"/>
    <property type="match status" value="1"/>
</dbReference>
<protein>
    <recommendedName>
        <fullName evidence="8 10">Phosphate acyltransferase</fullName>
        <ecNumber evidence="8 10">2.3.1.274</ecNumber>
    </recommendedName>
    <alternativeName>
        <fullName evidence="10">Acyl-ACP phosphotransacylase</fullName>
    </alternativeName>
    <alternativeName>
        <fullName evidence="10">Acyl-[acyl-carrier-protein]--phosphate acyltransferase</fullName>
    </alternativeName>
    <alternativeName>
        <fullName evidence="10">Phosphate-acyl-ACP acyltransferase</fullName>
    </alternativeName>
</protein>
<organism evidence="11 12">
    <name type="scientific">Glycocaulis albus</name>
    <dbReference type="NCBI Taxonomy" id="1382801"/>
    <lineage>
        <taxon>Bacteria</taxon>
        <taxon>Pseudomonadati</taxon>
        <taxon>Pseudomonadota</taxon>
        <taxon>Alphaproteobacteria</taxon>
        <taxon>Maricaulales</taxon>
        <taxon>Maricaulaceae</taxon>
        <taxon>Glycocaulis</taxon>
    </lineage>
</organism>
<keyword evidence="7 10" id="KW-1208">Phospholipid metabolism</keyword>
<sequence>MSSELVLSLDAMGGDHAPGIVVDGAAAFLKGRRRKVRLLFHGDEVQLRPLIAAHPELAAIADIRHTDSEVDMSAKPSEAVRRSRGSSMWNAVQSVRDGEAQVAVSAGNTGALMAISKVCLRMKPGVHRPAIAASWPVPKGFCTVLDVGANVECSPAQLVEFAIMGEAFHRAVHRRERPTVGLLNVGQEELKGNDVVRDADALIRAAGLDMDYRGYIEGNDISLGTTDVVVTDGFTGNVALKTAEGTARLVAGWLREALTSSFIAKIAAGLLQLGALDQLRSKMDPNNVNGGVFLGLNGVVVKSHGGTNAAGYATALRIALEMADSAFLNEIEQNLTLLEAAQARLSAAQMPEGQQETA</sequence>
<dbReference type="InterPro" id="IPR012281">
    <property type="entry name" value="Phospholipid_synth_PlsX-like"/>
</dbReference>
<evidence type="ECO:0000256" key="3">
    <source>
        <dbReference type="ARBA" id="ARBA00022516"/>
    </source>
</evidence>
<gene>
    <name evidence="10 11" type="primary">plsX</name>
    <name evidence="11" type="ORF">GCM10007420_05530</name>
</gene>
<comment type="caution">
    <text evidence="11">The sequence shown here is derived from an EMBL/GenBank/DDBJ whole genome shotgun (WGS) entry which is preliminary data.</text>
</comment>
<evidence type="ECO:0000313" key="12">
    <source>
        <dbReference type="Proteomes" id="UP000648722"/>
    </source>
</evidence>
<dbReference type="SUPFAM" id="SSF53659">
    <property type="entry name" value="Isocitrate/Isopropylmalate dehydrogenase-like"/>
    <property type="match status" value="1"/>
</dbReference>
<dbReference type="EC" id="2.3.1.274" evidence="8 10"/>
<comment type="subunit">
    <text evidence="9 10">Homodimer. Probably interacts with PlsY.</text>
</comment>